<evidence type="ECO:0000313" key="6">
    <source>
        <dbReference type="EMBL" id="RUO67619.1"/>
    </source>
</evidence>
<accession>A0A432YWB8</accession>
<dbReference type="AlphaFoldDB" id="A0A432YWB8"/>
<protein>
    <submittedName>
        <fullName evidence="6">Flagellar brake protein</fullName>
    </submittedName>
</protein>
<keyword evidence="2" id="KW-0547">Nucleotide-binding</keyword>
<dbReference type="RefSeq" id="WP_126751279.1">
    <property type="nucleotide sequence ID" value="NZ_JBHUMT010000016.1"/>
</dbReference>
<dbReference type="InterPro" id="IPR012349">
    <property type="entry name" value="Split_barrel_FMN-bd"/>
</dbReference>
<keyword evidence="3" id="KW-0975">Bacterial flagellum</keyword>
<sequence>MSTKKITELVPGQRIEVQLTNSNVPARFFTEFIGALKDRWLILNMPDARKYSDLRDYIEEAIPVVVRFVLEAGNGEICAFRSDINYIVSHPTKMLFIRWPNEVEYRVIRKGRRFDAFLAMVVEGQSTEGDNISLKGHVLDVSETGCRVKHELPEENDKVLWENGSKVDLVIEQKNNRKVTLKAIVRQVKRNDHYELGLQFLGNQKDEVNALFSGSLVDIEELSKLEASGSA</sequence>
<dbReference type="SUPFAM" id="SSF141371">
    <property type="entry name" value="PilZ domain-like"/>
    <property type="match status" value="2"/>
</dbReference>
<evidence type="ECO:0000313" key="7">
    <source>
        <dbReference type="Proteomes" id="UP000288361"/>
    </source>
</evidence>
<keyword evidence="6" id="KW-0282">Flagellum</keyword>
<feature type="domain" description="Type III secretion system flagellar brake protein YcgR PilZN" evidence="5">
    <location>
        <begin position="11"/>
        <end position="100"/>
    </location>
</feature>
<proteinExistence type="predicted"/>
<dbReference type="Pfam" id="PF07238">
    <property type="entry name" value="PilZ"/>
    <property type="match status" value="1"/>
</dbReference>
<keyword evidence="1" id="KW-0973">c-di-GMP</keyword>
<evidence type="ECO:0000256" key="2">
    <source>
        <dbReference type="ARBA" id="ARBA00022741"/>
    </source>
</evidence>
<dbReference type="EMBL" id="PIQA01000001">
    <property type="protein sequence ID" value="RUO67619.1"/>
    <property type="molecule type" value="Genomic_DNA"/>
</dbReference>
<dbReference type="Proteomes" id="UP000288361">
    <property type="component" value="Unassembled WGS sequence"/>
</dbReference>
<dbReference type="Pfam" id="PF12945">
    <property type="entry name" value="PilZNR"/>
    <property type="match status" value="1"/>
</dbReference>
<dbReference type="Gene3D" id="2.40.10.220">
    <property type="entry name" value="predicted glycosyltransferase like domains"/>
    <property type="match status" value="1"/>
</dbReference>
<comment type="caution">
    <text evidence="6">The sequence shown here is derived from an EMBL/GenBank/DDBJ whole genome shotgun (WGS) entry which is preliminary data.</text>
</comment>
<evidence type="ECO:0000256" key="1">
    <source>
        <dbReference type="ARBA" id="ARBA00022636"/>
    </source>
</evidence>
<evidence type="ECO:0000259" key="5">
    <source>
        <dbReference type="Pfam" id="PF12945"/>
    </source>
</evidence>
<evidence type="ECO:0000256" key="3">
    <source>
        <dbReference type="ARBA" id="ARBA00023143"/>
    </source>
</evidence>
<keyword evidence="6" id="KW-0966">Cell projection</keyword>
<dbReference type="InterPro" id="IPR009926">
    <property type="entry name" value="T3SS_YcgR_PilZN"/>
</dbReference>
<dbReference type="Gene3D" id="2.30.110.10">
    <property type="entry name" value="Electron Transport, Fmn-binding Protein, Chain A"/>
    <property type="match status" value="1"/>
</dbReference>
<organism evidence="6 7">
    <name type="scientific">Idiomarina piscisalsi</name>
    <dbReference type="NCBI Taxonomy" id="1096243"/>
    <lineage>
        <taxon>Bacteria</taxon>
        <taxon>Pseudomonadati</taxon>
        <taxon>Pseudomonadota</taxon>
        <taxon>Gammaproteobacteria</taxon>
        <taxon>Alteromonadales</taxon>
        <taxon>Idiomarinaceae</taxon>
        <taxon>Idiomarina</taxon>
    </lineage>
</organism>
<keyword evidence="6" id="KW-0969">Cilium</keyword>
<dbReference type="InterPro" id="IPR009875">
    <property type="entry name" value="PilZ_domain"/>
</dbReference>
<dbReference type="GO" id="GO:0035438">
    <property type="term" value="F:cyclic-di-GMP binding"/>
    <property type="evidence" value="ECO:0007669"/>
    <property type="project" value="InterPro"/>
</dbReference>
<evidence type="ECO:0000259" key="4">
    <source>
        <dbReference type="Pfam" id="PF07238"/>
    </source>
</evidence>
<gene>
    <name evidence="6" type="ORF">CWI73_01800</name>
</gene>
<name>A0A432YWB8_9GAMM</name>
<feature type="domain" description="PilZ" evidence="4">
    <location>
        <begin position="122"/>
        <end position="211"/>
    </location>
</feature>
<reference evidence="6 7" key="1">
    <citation type="journal article" date="2011" name="Front. Microbiol.">
        <title>Genomic signatures of strain selection and enhancement in Bacillus atrophaeus var. globigii, a historical biowarfare simulant.</title>
        <authorList>
            <person name="Gibbons H.S."/>
            <person name="Broomall S.M."/>
            <person name="McNew L.A."/>
            <person name="Daligault H."/>
            <person name="Chapman C."/>
            <person name="Bruce D."/>
            <person name="Karavis M."/>
            <person name="Krepps M."/>
            <person name="McGregor P.A."/>
            <person name="Hong C."/>
            <person name="Park K.H."/>
            <person name="Akmal A."/>
            <person name="Feldman A."/>
            <person name="Lin J.S."/>
            <person name="Chang W.E."/>
            <person name="Higgs B.W."/>
            <person name="Demirev P."/>
            <person name="Lindquist J."/>
            <person name="Liem A."/>
            <person name="Fochler E."/>
            <person name="Read T.D."/>
            <person name="Tapia R."/>
            <person name="Johnson S."/>
            <person name="Bishop-Lilly K.A."/>
            <person name="Detter C."/>
            <person name="Han C."/>
            <person name="Sozhamannan S."/>
            <person name="Rosenzweig C.N."/>
            <person name="Skowronski E.W."/>
        </authorList>
    </citation>
    <scope>NUCLEOTIDE SEQUENCE [LARGE SCALE GENOMIC DNA]</scope>
    <source>
        <strain evidence="6 7">TPS4-2</strain>
    </source>
</reference>